<keyword evidence="10 11" id="KW-0472">Membrane</keyword>
<dbReference type="RefSeq" id="WP_276830877.1">
    <property type="nucleotide sequence ID" value="NZ_DYTQ01000074.1"/>
</dbReference>
<feature type="transmembrane region" description="Helical" evidence="11">
    <location>
        <begin position="241"/>
        <end position="262"/>
    </location>
</feature>
<protein>
    <submittedName>
        <fullName evidence="13">EamA family transporter</fullName>
    </submittedName>
</protein>
<name>A0A9D3AAX8_9BURK</name>
<organism evidence="13 14">
    <name type="scientific">Paenalcaligenes hominis</name>
    <dbReference type="NCBI Taxonomy" id="643674"/>
    <lineage>
        <taxon>Bacteria</taxon>
        <taxon>Pseudomonadati</taxon>
        <taxon>Pseudomonadota</taxon>
        <taxon>Betaproteobacteria</taxon>
        <taxon>Burkholderiales</taxon>
        <taxon>Alcaligenaceae</taxon>
        <taxon>Paenalcaligenes</taxon>
    </lineage>
</organism>
<proteinExistence type="predicted"/>
<keyword evidence="2" id="KW-1003">Cell membrane</keyword>
<evidence type="ECO:0000256" key="8">
    <source>
        <dbReference type="ARBA" id="ARBA00022989"/>
    </source>
</evidence>
<reference evidence="13" key="2">
    <citation type="submission" date="2021-09" db="EMBL/GenBank/DDBJ databases">
        <authorList>
            <person name="Gilroy R."/>
        </authorList>
    </citation>
    <scope>NUCLEOTIDE SEQUENCE</scope>
    <source>
        <strain evidence="13">CHK175-13533</strain>
    </source>
</reference>
<evidence type="ECO:0000256" key="9">
    <source>
        <dbReference type="ARBA" id="ARBA00023098"/>
    </source>
</evidence>
<dbReference type="InterPro" id="IPR000390">
    <property type="entry name" value="Small_drug/metabolite_transptr"/>
</dbReference>
<comment type="subcellular location">
    <subcellularLocation>
        <location evidence="1">Cell membrane</location>
        <topology evidence="1">Multi-pass membrane protein</topology>
    </subcellularLocation>
</comment>
<feature type="transmembrane region" description="Helical" evidence="11">
    <location>
        <begin position="93"/>
        <end position="114"/>
    </location>
</feature>
<dbReference type="Proteomes" id="UP000700248">
    <property type="component" value="Unassembled WGS sequence"/>
</dbReference>
<dbReference type="PANTHER" id="PTHR30561:SF9">
    <property type="entry name" value="4-AMINO-4-DEOXY-L-ARABINOSE-PHOSPHOUNDECAPRENOL FLIPPASE SUBUNIT ARNF-RELATED"/>
    <property type="match status" value="1"/>
</dbReference>
<evidence type="ECO:0000256" key="4">
    <source>
        <dbReference type="ARBA" id="ARBA00022519"/>
    </source>
</evidence>
<feature type="transmembrane region" description="Helical" evidence="11">
    <location>
        <begin position="120"/>
        <end position="144"/>
    </location>
</feature>
<dbReference type="InterPro" id="IPR037185">
    <property type="entry name" value="EmrE-like"/>
</dbReference>
<keyword evidence="3" id="KW-0444">Lipid biosynthesis</keyword>
<dbReference type="GO" id="GO:0009103">
    <property type="term" value="P:lipopolysaccharide biosynthetic process"/>
    <property type="evidence" value="ECO:0007669"/>
    <property type="project" value="UniProtKB-KW"/>
</dbReference>
<feature type="transmembrane region" description="Helical" evidence="11">
    <location>
        <begin position="269"/>
        <end position="287"/>
    </location>
</feature>
<sequence length="289" mass="30845">MTFFTLILIALAALLHALWNLLAKKAAAVGAVFVFAYALAATLVYAPFAIWLLWSNVAHWTGWMVGAICLSALIHLAYSLSLQRGYQQADLSVVYPIARGTGPLLATLGAVVFLHEPVSALGAVGLALVVSGILLIASNGRLAYLLHPKARSGLRWGLQTGLCIAIYTVFDAYSIKVLLISPLVLDFSSNFLRTVLLTPYALKGNTLKNMQGYWGLAVLVGVLSPLSYILILYALGLGAPLSVVAPARELSMMIGTLFGFIWLKERVSLGRLLGCVILVGGVVLLGLSH</sequence>
<comment type="caution">
    <text evidence="13">The sequence shown here is derived from an EMBL/GenBank/DDBJ whole genome shotgun (WGS) entry which is preliminary data.</text>
</comment>
<evidence type="ECO:0000313" key="13">
    <source>
        <dbReference type="EMBL" id="HJH24141.1"/>
    </source>
</evidence>
<keyword evidence="9" id="KW-0443">Lipid metabolism</keyword>
<dbReference type="GO" id="GO:0005886">
    <property type="term" value="C:plasma membrane"/>
    <property type="evidence" value="ECO:0007669"/>
    <property type="project" value="UniProtKB-SubCell"/>
</dbReference>
<dbReference type="SUPFAM" id="SSF103481">
    <property type="entry name" value="Multidrug resistance efflux transporter EmrE"/>
    <property type="match status" value="2"/>
</dbReference>
<dbReference type="PANTHER" id="PTHR30561">
    <property type="entry name" value="SMR FAMILY PROTON-DEPENDENT DRUG EFFLUX TRANSPORTER SUGE"/>
    <property type="match status" value="1"/>
</dbReference>
<keyword evidence="7" id="KW-0448">Lipopolysaccharide biosynthesis</keyword>
<feature type="transmembrane region" description="Helical" evidence="11">
    <location>
        <begin position="6"/>
        <end position="23"/>
    </location>
</feature>
<feature type="transmembrane region" description="Helical" evidence="11">
    <location>
        <begin position="30"/>
        <end position="54"/>
    </location>
</feature>
<feature type="transmembrane region" description="Helical" evidence="11">
    <location>
        <begin position="214"/>
        <end position="235"/>
    </location>
</feature>
<dbReference type="Gene3D" id="1.10.3730.20">
    <property type="match status" value="2"/>
</dbReference>
<evidence type="ECO:0000259" key="12">
    <source>
        <dbReference type="Pfam" id="PF00892"/>
    </source>
</evidence>
<evidence type="ECO:0000256" key="7">
    <source>
        <dbReference type="ARBA" id="ARBA00022985"/>
    </source>
</evidence>
<keyword evidence="4" id="KW-0997">Cell inner membrane</keyword>
<evidence type="ECO:0000256" key="6">
    <source>
        <dbReference type="ARBA" id="ARBA00022692"/>
    </source>
</evidence>
<dbReference type="Pfam" id="PF00892">
    <property type="entry name" value="EamA"/>
    <property type="match status" value="1"/>
</dbReference>
<dbReference type="EMBL" id="DYTQ01000074">
    <property type="protein sequence ID" value="HJH24141.1"/>
    <property type="molecule type" value="Genomic_DNA"/>
</dbReference>
<reference evidence="13" key="1">
    <citation type="journal article" date="2021" name="PeerJ">
        <title>Extensive microbial diversity within the chicken gut microbiome revealed by metagenomics and culture.</title>
        <authorList>
            <person name="Gilroy R."/>
            <person name="Ravi A."/>
            <person name="Getino M."/>
            <person name="Pursley I."/>
            <person name="Horton D.L."/>
            <person name="Alikhan N.F."/>
            <person name="Baker D."/>
            <person name="Gharbi K."/>
            <person name="Hall N."/>
            <person name="Watson M."/>
            <person name="Adriaenssens E.M."/>
            <person name="Foster-Nyarko E."/>
            <person name="Jarju S."/>
            <person name="Secka A."/>
            <person name="Antonio M."/>
            <person name="Oren A."/>
            <person name="Chaudhuri R.R."/>
            <person name="La Ragione R."/>
            <person name="Hildebrand F."/>
            <person name="Pallen M.J."/>
        </authorList>
    </citation>
    <scope>NUCLEOTIDE SEQUENCE</scope>
    <source>
        <strain evidence="13">CHK175-13533</strain>
    </source>
</reference>
<evidence type="ECO:0000256" key="3">
    <source>
        <dbReference type="ARBA" id="ARBA00022516"/>
    </source>
</evidence>
<dbReference type="AlphaFoldDB" id="A0A9D3AAX8"/>
<evidence type="ECO:0000256" key="1">
    <source>
        <dbReference type="ARBA" id="ARBA00004651"/>
    </source>
</evidence>
<evidence type="ECO:0000256" key="2">
    <source>
        <dbReference type="ARBA" id="ARBA00022475"/>
    </source>
</evidence>
<gene>
    <name evidence="13" type="ORF">K8U84_06270</name>
</gene>
<keyword evidence="6 11" id="KW-0812">Transmembrane</keyword>
<keyword evidence="5" id="KW-0441">Lipid A biosynthesis</keyword>
<dbReference type="GO" id="GO:0009245">
    <property type="term" value="P:lipid A biosynthetic process"/>
    <property type="evidence" value="ECO:0007669"/>
    <property type="project" value="UniProtKB-KW"/>
</dbReference>
<accession>A0A9D3AAX8</accession>
<keyword evidence="8 11" id="KW-1133">Transmembrane helix</keyword>
<feature type="domain" description="EamA" evidence="12">
    <location>
        <begin position="152"/>
        <end position="285"/>
    </location>
</feature>
<evidence type="ECO:0000256" key="10">
    <source>
        <dbReference type="ARBA" id="ARBA00023136"/>
    </source>
</evidence>
<evidence type="ECO:0000256" key="5">
    <source>
        <dbReference type="ARBA" id="ARBA00022556"/>
    </source>
</evidence>
<dbReference type="InterPro" id="IPR000620">
    <property type="entry name" value="EamA_dom"/>
</dbReference>
<evidence type="ECO:0000313" key="14">
    <source>
        <dbReference type="Proteomes" id="UP000700248"/>
    </source>
</evidence>
<dbReference type="GO" id="GO:0022857">
    <property type="term" value="F:transmembrane transporter activity"/>
    <property type="evidence" value="ECO:0007669"/>
    <property type="project" value="InterPro"/>
</dbReference>
<feature type="transmembrane region" description="Helical" evidence="11">
    <location>
        <begin position="60"/>
        <end position="81"/>
    </location>
</feature>
<evidence type="ECO:0000256" key="11">
    <source>
        <dbReference type="SAM" id="Phobius"/>
    </source>
</evidence>